<evidence type="ECO:0000313" key="3">
    <source>
        <dbReference type="EMBL" id="MBP1297167.1"/>
    </source>
</evidence>
<comment type="caution">
    <text evidence="3">The sequence shown here is derived from an EMBL/GenBank/DDBJ whole genome shotgun (WGS) entry which is preliminary data.</text>
</comment>
<evidence type="ECO:0000259" key="2">
    <source>
        <dbReference type="Pfam" id="PF14216"/>
    </source>
</evidence>
<dbReference type="EMBL" id="JAFICZ010000001">
    <property type="protein sequence ID" value="MBP1297167.1"/>
    <property type="molecule type" value="Genomic_DNA"/>
</dbReference>
<evidence type="ECO:0008006" key="5">
    <source>
        <dbReference type="Google" id="ProtNLM"/>
    </source>
</evidence>
<name>A0A8I1YCC8_BRAEL</name>
<dbReference type="Proteomes" id="UP000673383">
    <property type="component" value="Unassembled WGS sequence"/>
</dbReference>
<dbReference type="InterPro" id="IPR019627">
    <property type="entry name" value="YAcAr"/>
</dbReference>
<accession>A0A8I1YCC8</accession>
<reference evidence="3" key="1">
    <citation type="submission" date="2021-02" db="EMBL/GenBank/DDBJ databases">
        <title>Genomic Encyclopedia of Type Strains, Phase IV (KMG-V): Genome sequencing to study the core and pangenomes of soil and plant-associated prokaryotes.</title>
        <authorList>
            <person name="Whitman W."/>
        </authorList>
    </citation>
    <scope>NUCLEOTIDE SEQUENCE</scope>
    <source>
        <strain evidence="3">USDA 406</strain>
    </source>
</reference>
<sequence length="219" mass="24281">MMPAPRVYNKHHGDAPPGAVYIGRGSPWGNRFVIGKDGDRDQVCNKFECEQLPEMDVSSLAGCDLVCFCAPHRCHGDLILLKANHRVVVFGGRDYRDERTLFRVLDAVHARRKITCIIEGEMSGADLLARQWAEDRNIAVDPYPADWDNVDRPGAVVRRNKRGKLYDAAAGPFRNERMLREGRPNCAVGFPGGAGTTDMTKRCLAYGLTPLSVETSILP</sequence>
<feature type="domain" description="YspA cpYpsA-related SLOG" evidence="1">
    <location>
        <begin position="86"/>
        <end position="148"/>
    </location>
</feature>
<dbReference type="Pfam" id="PF14216">
    <property type="entry name" value="DUF4326"/>
    <property type="match status" value="1"/>
</dbReference>
<dbReference type="RefSeq" id="WP_172647905.1">
    <property type="nucleotide sequence ID" value="NZ_JAFICZ010000001.1"/>
</dbReference>
<organism evidence="3 4">
    <name type="scientific">Bradyrhizobium elkanii</name>
    <dbReference type="NCBI Taxonomy" id="29448"/>
    <lineage>
        <taxon>Bacteria</taxon>
        <taxon>Pseudomonadati</taxon>
        <taxon>Pseudomonadota</taxon>
        <taxon>Alphaproteobacteria</taxon>
        <taxon>Hyphomicrobiales</taxon>
        <taxon>Nitrobacteraceae</taxon>
        <taxon>Bradyrhizobium</taxon>
    </lineage>
</organism>
<gene>
    <name evidence="3" type="ORF">JOH49_006920</name>
</gene>
<protein>
    <recommendedName>
        <fullName evidence="5">DUF2493 domain-containing protein</fullName>
    </recommendedName>
</protein>
<proteinExistence type="predicted"/>
<evidence type="ECO:0000259" key="1">
    <source>
        <dbReference type="Pfam" id="PF10686"/>
    </source>
</evidence>
<evidence type="ECO:0000313" key="4">
    <source>
        <dbReference type="Proteomes" id="UP000673383"/>
    </source>
</evidence>
<dbReference type="AlphaFoldDB" id="A0A8I1YCC8"/>
<feature type="domain" description="DUF4326" evidence="2">
    <location>
        <begin position="11"/>
        <end position="80"/>
    </location>
</feature>
<dbReference type="Pfam" id="PF10686">
    <property type="entry name" value="YAcAr"/>
    <property type="match status" value="1"/>
</dbReference>
<dbReference type="InterPro" id="IPR025475">
    <property type="entry name" value="DUF4326"/>
</dbReference>